<dbReference type="AlphaFoldDB" id="A0A8H4UGK2"/>
<feature type="region of interest" description="Disordered" evidence="1">
    <location>
        <begin position="133"/>
        <end position="244"/>
    </location>
</feature>
<dbReference type="InterPro" id="IPR047205">
    <property type="entry name" value="RMP1"/>
</dbReference>
<accession>A0A8H4UGK2</accession>
<protein>
    <recommendedName>
        <fullName evidence="2">RNase MRP protein 1 RNA binding domain-containing protein</fullName>
    </recommendedName>
</protein>
<gene>
    <name evidence="3" type="ORF">FZEAL_7476</name>
</gene>
<organism evidence="3 4">
    <name type="scientific">Fusarium zealandicum</name>
    <dbReference type="NCBI Taxonomy" id="1053134"/>
    <lineage>
        <taxon>Eukaryota</taxon>
        <taxon>Fungi</taxon>
        <taxon>Dikarya</taxon>
        <taxon>Ascomycota</taxon>
        <taxon>Pezizomycotina</taxon>
        <taxon>Sordariomycetes</taxon>
        <taxon>Hypocreomycetidae</taxon>
        <taxon>Hypocreales</taxon>
        <taxon>Nectriaceae</taxon>
        <taxon>Fusarium</taxon>
        <taxon>Fusarium staphyleae species complex</taxon>
    </lineage>
</organism>
<reference evidence="3" key="2">
    <citation type="submission" date="2020-05" db="EMBL/GenBank/DDBJ databases">
        <authorList>
            <person name="Kim H.-S."/>
            <person name="Proctor R.H."/>
            <person name="Brown D.W."/>
        </authorList>
    </citation>
    <scope>NUCLEOTIDE SEQUENCE</scope>
    <source>
        <strain evidence="3">NRRL 22465</strain>
    </source>
</reference>
<evidence type="ECO:0000256" key="1">
    <source>
        <dbReference type="SAM" id="MobiDB-lite"/>
    </source>
</evidence>
<evidence type="ECO:0000313" key="3">
    <source>
        <dbReference type="EMBL" id="KAF4975783.1"/>
    </source>
</evidence>
<dbReference type="GO" id="GO:0000466">
    <property type="term" value="P:maturation of 5.8S rRNA from tricistronic rRNA transcript (SSU-rRNA, 5.8S rRNA, LSU-rRNA)"/>
    <property type="evidence" value="ECO:0007669"/>
    <property type="project" value="TreeGrafter"/>
</dbReference>
<proteinExistence type="predicted"/>
<comment type="caution">
    <text evidence="3">The sequence shown here is derived from an EMBL/GenBank/DDBJ whole genome shotgun (WGS) entry which is preliminary data.</text>
</comment>
<dbReference type="PANTHER" id="PTHR37792:SF1">
    <property type="entry name" value="RIBONUCLEASE MRP PROTEIN SUBUNIT RMP1"/>
    <property type="match status" value="1"/>
</dbReference>
<keyword evidence="4" id="KW-1185">Reference proteome</keyword>
<sequence>MTDNTAAIITTTADSLTSLLVILAAFNHRHRNQHSSSHWWSSFSLVRRAARHLATDLVSHTPKTKKKSKSGHAERIHHPALARASWMTRHVVPRAYVAFSQLATDNQHAPLGLLLLSVLARINRLLSDLVPADNNPAHPPLAIVKPTPSGTSTPQLFDPTETSGSGMDMGVAVSRNELVPRQKSATPQLITKLAPNSHKPPPKELKSKKLSKDAAENSSIDIKEKPKKKKKKAGDALSSLFGSL</sequence>
<feature type="compositionally biased region" description="Basic and acidic residues" evidence="1">
    <location>
        <begin position="201"/>
        <end position="215"/>
    </location>
</feature>
<dbReference type="Pfam" id="PF20945">
    <property type="entry name" value="RMP1"/>
    <property type="match status" value="1"/>
</dbReference>
<dbReference type="Proteomes" id="UP000635477">
    <property type="component" value="Unassembled WGS sequence"/>
</dbReference>
<dbReference type="PANTHER" id="PTHR37792">
    <property type="entry name" value="RIBONUCLEASE MRP PROTEIN SUBUNIT RMP1"/>
    <property type="match status" value="1"/>
</dbReference>
<dbReference type="GO" id="GO:0000294">
    <property type="term" value="P:nuclear-transcribed mRNA catabolic process, RNase MRP-dependent"/>
    <property type="evidence" value="ECO:0007669"/>
    <property type="project" value="TreeGrafter"/>
</dbReference>
<name>A0A8H4UGK2_9HYPO</name>
<dbReference type="GO" id="GO:0000172">
    <property type="term" value="C:ribonuclease MRP complex"/>
    <property type="evidence" value="ECO:0007669"/>
    <property type="project" value="InterPro"/>
</dbReference>
<dbReference type="OrthoDB" id="5414547at2759"/>
<dbReference type="GO" id="GO:0042134">
    <property type="term" value="F:rRNA primary transcript binding"/>
    <property type="evidence" value="ECO:0007669"/>
    <property type="project" value="InterPro"/>
</dbReference>
<dbReference type="InterPro" id="IPR047204">
    <property type="entry name" value="RMP1_RBD"/>
</dbReference>
<reference evidence="3" key="1">
    <citation type="journal article" date="2020" name="BMC Genomics">
        <title>Correction to: Identification and distribution of gene clusters required for synthesis of sphingolipid metabolism inhibitors in diverse species of the filamentous fungus Fusarium.</title>
        <authorList>
            <person name="Kim H.S."/>
            <person name="Lohmar J.M."/>
            <person name="Busman M."/>
            <person name="Brown D.W."/>
            <person name="Naumann T.A."/>
            <person name="Divon H.H."/>
            <person name="Lysoe E."/>
            <person name="Uhlig S."/>
            <person name="Proctor R.H."/>
        </authorList>
    </citation>
    <scope>NUCLEOTIDE SEQUENCE</scope>
    <source>
        <strain evidence="3">NRRL 22465</strain>
    </source>
</reference>
<feature type="compositionally biased region" description="Polar residues" evidence="1">
    <location>
        <begin position="148"/>
        <end position="165"/>
    </location>
</feature>
<evidence type="ECO:0000313" key="4">
    <source>
        <dbReference type="Proteomes" id="UP000635477"/>
    </source>
</evidence>
<evidence type="ECO:0000259" key="2">
    <source>
        <dbReference type="Pfam" id="PF20945"/>
    </source>
</evidence>
<dbReference type="EMBL" id="JABEYC010000604">
    <property type="protein sequence ID" value="KAF4975783.1"/>
    <property type="molecule type" value="Genomic_DNA"/>
</dbReference>
<feature type="domain" description="RNase MRP protein 1 RNA binding" evidence="2">
    <location>
        <begin position="22"/>
        <end position="121"/>
    </location>
</feature>